<keyword evidence="1" id="KW-1185">Reference proteome</keyword>
<dbReference type="AlphaFoldDB" id="A0A914VSC6"/>
<proteinExistence type="predicted"/>
<evidence type="ECO:0000313" key="1">
    <source>
        <dbReference type="Proteomes" id="UP000887566"/>
    </source>
</evidence>
<dbReference type="Proteomes" id="UP000887566">
    <property type="component" value="Unplaced"/>
</dbReference>
<sequence>MSVRETLFDCVSQLLPRVYARRKRQFNLFDLKGESSRVYVIQVSVINFFIKIVMVRKKVAASRLAAAEQVAKSWSSGEANNNGLLIDNDEGEESHNVELDEKHTEDAEDCESFHPDHARISVSVNLAQPLEDVCAHHLGFFELSFASSDAAKKHFHTFLEEDAVKLTIAWTSPELTASECGWLIAAGKAVQVKVGVGHRARRNVERKYARIRFTDEQSLLLPALKKCSKLFTLWSSFPASPHCIRIAVGVQRSAFDQDAIFGSQAAVDSINAVMAFFFREQLRNIPRFDTQEWFRESLEQFYATLKQHKKKVKAPLSNRDPQHADLVPLLRPYQREAVQWMIERENNPALPFGPWVLADKFARITPTNGEPFYYSPVVGSFLVEKPRHPSILPGNAGFGMEVLV</sequence>
<dbReference type="PANTHER" id="PTHR45865">
    <property type="entry name" value="E3 UBIQUITIN-PROTEIN LIGASE SHPRH FAMILY MEMBER"/>
    <property type="match status" value="1"/>
</dbReference>
<dbReference type="GO" id="GO:0061630">
    <property type="term" value="F:ubiquitin protein ligase activity"/>
    <property type="evidence" value="ECO:0007669"/>
    <property type="project" value="TreeGrafter"/>
</dbReference>
<reference evidence="2" key="1">
    <citation type="submission" date="2022-11" db="UniProtKB">
        <authorList>
            <consortium name="WormBaseParasite"/>
        </authorList>
    </citation>
    <scope>IDENTIFICATION</scope>
</reference>
<accession>A0A914VSC6</accession>
<dbReference type="PANTHER" id="PTHR45865:SF1">
    <property type="entry name" value="E3 UBIQUITIN-PROTEIN LIGASE SHPRH"/>
    <property type="match status" value="1"/>
</dbReference>
<dbReference type="GO" id="GO:0000209">
    <property type="term" value="P:protein polyubiquitination"/>
    <property type="evidence" value="ECO:0007669"/>
    <property type="project" value="TreeGrafter"/>
</dbReference>
<name>A0A914VSC6_9BILA</name>
<evidence type="ECO:0000313" key="2">
    <source>
        <dbReference type="WBParaSite" id="PSAMB.scaffold2335size23776.g17606.t1"/>
    </source>
</evidence>
<organism evidence="1 2">
    <name type="scientific">Plectus sambesii</name>
    <dbReference type="NCBI Taxonomy" id="2011161"/>
    <lineage>
        <taxon>Eukaryota</taxon>
        <taxon>Metazoa</taxon>
        <taxon>Ecdysozoa</taxon>
        <taxon>Nematoda</taxon>
        <taxon>Chromadorea</taxon>
        <taxon>Plectida</taxon>
        <taxon>Plectina</taxon>
        <taxon>Plectoidea</taxon>
        <taxon>Plectidae</taxon>
        <taxon>Plectus</taxon>
    </lineage>
</organism>
<dbReference type="GO" id="GO:0006974">
    <property type="term" value="P:DNA damage response"/>
    <property type="evidence" value="ECO:0007669"/>
    <property type="project" value="TreeGrafter"/>
</dbReference>
<dbReference type="GO" id="GO:0005634">
    <property type="term" value="C:nucleus"/>
    <property type="evidence" value="ECO:0007669"/>
    <property type="project" value="TreeGrafter"/>
</dbReference>
<dbReference type="InterPro" id="IPR052583">
    <property type="entry name" value="ATP-helicase/E3_Ub-Ligase"/>
</dbReference>
<dbReference type="WBParaSite" id="PSAMB.scaffold2335size23776.g17606.t1">
    <property type="protein sequence ID" value="PSAMB.scaffold2335size23776.g17606.t1"/>
    <property type="gene ID" value="PSAMB.scaffold2335size23776.g17606"/>
</dbReference>
<protein>
    <submittedName>
        <fullName evidence="2">Uncharacterized protein</fullName>
    </submittedName>
</protein>